<feature type="compositionally biased region" description="Basic residues" evidence="1">
    <location>
        <begin position="521"/>
        <end position="530"/>
    </location>
</feature>
<feature type="region of interest" description="Disordered" evidence="1">
    <location>
        <begin position="604"/>
        <end position="673"/>
    </location>
</feature>
<evidence type="ECO:0000313" key="3">
    <source>
        <dbReference type="EMBL" id="CAD8683489.1"/>
    </source>
</evidence>
<feature type="region of interest" description="Disordered" evidence="1">
    <location>
        <begin position="117"/>
        <end position="167"/>
    </location>
</feature>
<organism evidence="3">
    <name type="scientific">Chlamydomonas leiostraca</name>
    <dbReference type="NCBI Taxonomy" id="1034604"/>
    <lineage>
        <taxon>Eukaryota</taxon>
        <taxon>Viridiplantae</taxon>
        <taxon>Chlorophyta</taxon>
        <taxon>core chlorophytes</taxon>
        <taxon>Chlorophyceae</taxon>
        <taxon>CS clade</taxon>
        <taxon>Chlamydomonadales</taxon>
        <taxon>Chlamydomonadaceae</taxon>
        <taxon>Chlamydomonas</taxon>
    </lineage>
</organism>
<dbReference type="Gene3D" id="2.60.120.650">
    <property type="entry name" value="Cupin"/>
    <property type="match status" value="1"/>
</dbReference>
<reference evidence="3" key="1">
    <citation type="submission" date="2021-01" db="EMBL/GenBank/DDBJ databases">
        <authorList>
            <person name="Corre E."/>
            <person name="Pelletier E."/>
            <person name="Niang G."/>
            <person name="Scheremetjew M."/>
            <person name="Finn R."/>
            <person name="Kale V."/>
            <person name="Holt S."/>
            <person name="Cochrane G."/>
            <person name="Meng A."/>
            <person name="Brown T."/>
            <person name="Cohen L."/>
        </authorList>
    </citation>
    <scope>NUCLEOTIDE SEQUENCE</scope>
    <source>
        <strain evidence="3">SAG 11-49</strain>
    </source>
</reference>
<dbReference type="PROSITE" id="PS51184">
    <property type="entry name" value="JMJC"/>
    <property type="match status" value="1"/>
</dbReference>
<feature type="compositionally biased region" description="Low complexity" evidence="1">
    <location>
        <begin position="509"/>
        <end position="520"/>
    </location>
</feature>
<feature type="compositionally biased region" description="Polar residues" evidence="1">
    <location>
        <begin position="406"/>
        <end position="421"/>
    </location>
</feature>
<feature type="compositionally biased region" description="Low complexity" evidence="1">
    <location>
        <begin position="429"/>
        <end position="465"/>
    </location>
</feature>
<accession>A0A7S0WTP6</accession>
<gene>
    <name evidence="3" type="ORF">CLEI1391_LOCUS11253</name>
</gene>
<name>A0A7S0WTP6_9CHLO</name>
<dbReference type="AlphaFoldDB" id="A0A7S0WTP6"/>
<evidence type="ECO:0000256" key="1">
    <source>
        <dbReference type="SAM" id="MobiDB-lite"/>
    </source>
</evidence>
<feature type="compositionally biased region" description="Low complexity" evidence="1">
    <location>
        <begin position="351"/>
        <end position="390"/>
    </location>
</feature>
<feature type="compositionally biased region" description="Low complexity" evidence="1">
    <location>
        <begin position="539"/>
        <end position="566"/>
    </location>
</feature>
<feature type="region of interest" description="Disordered" evidence="1">
    <location>
        <begin position="344"/>
        <end position="590"/>
    </location>
</feature>
<dbReference type="InterPro" id="IPR003347">
    <property type="entry name" value="JmjC_dom"/>
</dbReference>
<dbReference type="EMBL" id="HBFB01019997">
    <property type="protein sequence ID" value="CAD8683489.1"/>
    <property type="molecule type" value="Transcribed_RNA"/>
</dbReference>
<dbReference type="SUPFAM" id="SSF51197">
    <property type="entry name" value="Clavaminate synthase-like"/>
    <property type="match status" value="1"/>
</dbReference>
<feature type="compositionally biased region" description="Basic and acidic residues" evidence="1">
    <location>
        <begin position="633"/>
        <end position="645"/>
    </location>
</feature>
<feature type="compositionally biased region" description="Low complexity" evidence="1">
    <location>
        <begin position="117"/>
        <end position="133"/>
    </location>
</feature>
<feature type="domain" description="JmjC" evidence="2">
    <location>
        <begin position="665"/>
        <end position="865"/>
    </location>
</feature>
<evidence type="ECO:0000259" key="2">
    <source>
        <dbReference type="PROSITE" id="PS51184"/>
    </source>
</evidence>
<sequence>MADQHQCADKLAELLGPEFRQLLGALMVMEVDSYKLRALNGKLKYFKDELQAADSQIQRAEHCQHWGPRLPCSRCKRTLSLSIWAKTCNGVARDSWSRWCSECAAIEKAASEVAPAAAASTATEQAAEQAPARATRHTRDKASTGGANPSQASTSAAAAPGKAASPADPCWRHICIAPEYLRRTAHVANRLALTLNPRHIAPPLDMAAVVSREGWDGSADRVPLHYLREMEVPVVMPFGMTMPAYIPMRDLRRELHFWSVLDIKKHTVRPASLTTAKDMAAYADMVVKCLIPARGSSTHYVQLNVPFGRRLQQVNQPLLDKGLTLSLAYPGANKEAVRELMGLGPLPVPSAKPQAGQQGSASGAGPSGLQAQPGPAATGAASRAASGSTQAPPPPADQQQVGREQATPSAGEASQAQSSPGNAGKPSHSAQAAAVEGQSAEAAAAGPSSEAVAVAAAQPVAEGPPNSKDAAMEDAVTEAGQSEAGEHETKAGADQAHAGRSARPRRPSARAAAAAETAAAGRRRASHKAAKPGDQVQEADAAATAAPGPSAAADTTAAAAATTSKPAAKRSRAADAGEGGGEGDKKRAKAAGGKGAAAAAAQADEGAAAARTEAEAGAATSSREGSAGPSQSKESRGAGKKKGADRQGGGGPVPVLEPGRGWEDESNGEAEAAVKADPTCGLWWLIYLVVLMRALEPISLDHAALTASTMLIIGLAGMGTPWHIDWTEALNMGFILGKPAAGASTVIALWFAVHPAAVQAFDELLRALAARDARLARWAAGLQSMEGDGRKHMTREEFEMVATALNTQLGWVAAYVVEQHHGRLMRVPPGFMHMVINVQPCIKVAWDWQQPRNMARYLHVAKLQARVFAGQGAAADFMHAELTLLEQLHAHPAISTLKSAMQAEGKL</sequence>
<feature type="compositionally biased region" description="Low complexity" evidence="1">
    <location>
        <begin position="604"/>
        <end position="628"/>
    </location>
</feature>
<feature type="compositionally biased region" description="Low complexity" evidence="1">
    <location>
        <begin position="147"/>
        <end position="167"/>
    </location>
</feature>
<proteinExistence type="predicted"/>
<protein>
    <recommendedName>
        <fullName evidence="2">JmjC domain-containing protein</fullName>
    </recommendedName>
</protein>